<evidence type="ECO:0000313" key="1">
    <source>
        <dbReference type="Proteomes" id="UP000887540"/>
    </source>
</evidence>
<evidence type="ECO:0000313" key="2">
    <source>
        <dbReference type="WBParaSite" id="ACRNAN_scaffold19215.g24131.t1"/>
    </source>
</evidence>
<keyword evidence="1" id="KW-1185">Reference proteome</keyword>
<dbReference type="Proteomes" id="UP000887540">
    <property type="component" value="Unplaced"/>
</dbReference>
<dbReference type="WBParaSite" id="ACRNAN_scaffold19215.g24131.t1">
    <property type="protein sequence ID" value="ACRNAN_scaffold19215.g24131.t1"/>
    <property type="gene ID" value="ACRNAN_scaffold19215.g24131"/>
</dbReference>
<organism evidence="1 2">
    <name type="scientific">Acrobeloides nanus</name>
    <dbReference type="NCBI Taxonomy" id="290746"/>
    <lineage>
        <taxon>Eukaryota</taxon>
        <taxon>Metazoa</taxon>
        <taxon>Ecdysozoa</taxon>
        <taxon>Nematoda</taxon>
        <taxon>Chromadorea</taxon>
        <taxon>Rhabditida</taxon>
        <taxon>Tylenchina</taxon>
        <taxon>Cephalobomorpha</taxon>
        <taxon>Cephaloboidea</taxon>
        <taxon>Cephalobidae</taxon>
        <taxon>Acrobeloides</taxon>
    </lineage>
</organism>
<accession>A0A914D6A4</accession>
<protein>
    <submittedName>
        <fullName evidence="2">Uncharacterized protein</fullName>
    </submittedName>
</protein>
<reference evidence="2" key="1">
    <citation type="submission" date="2022-11" db="UniProtKB">
        <authorList>
            <consortium name="WormBaseParasite"/>
        </authorList>
    </citation>
    <scope>IDENTIFICATION</scope>
</reference>
<proteinExistence type="predicted"/>
<dbReference type="AlphaFoldDB" id="A0A914D6A4"/>
<sequence>MSVNNRLVGYSSNALYAQQTRNRMVSAPNYQFMHSHSQLNTAHFPMNNDYINQPPNLNLNVPLHEFVPIQPQMVGNTVCFKGLLQGDQVRKMKIRTS</sequence>
<name>A0A914D6A4_9BILA</name>